<dbReference type="EC" id="3.2.1.55" evidence="4"/>
<sequence>MRIASLTVDPAFSIAPADRRLFGSFVEHMGRCVYGGVYEPGHPTADPLGLRGDVLDLVRELGVSVVRYPGGNFVSGYRWEDGIGPAGDRPRRLDLAWKTIETNQFGLDEFMTWARTAGVEPMMAVNLGTRGVQEALDVLEYTNHPGGTELSDLRRKNGAADPYDVKLWCLGNELDGPWQVGHKTADEYGRLAAETGKAMKLVDPTISLVACGSSNRGMPTFGQWEATVLEHAYEQVDYISAHTYYDPSDGDRASILASAVDMDGFIEDVVATADHVAAKQRHRRKLKVSFDEWNVWYQSRLKADLDRRGWVEAPALIEDDFTAVDAVVVGDLLVTLLRHADRVGVACQAQLANVIGPIRTTNGGPAWRQSIFHPFALTARHAVGTVLRTEPVSPVHETARYGAVDALSTTAVYDEESGNLSVFAVNRSDEDLVVEIGLRALPGIAGVAHVTLDAGADPDAVNTPDAPDRVSPRELEKPAVDGGIARVRVPGASWNLLRFANPSL</sequence>
<accession>A0ABQ4CXT0</accession>
<dbReference type="SUPFAM" id="SSF51445">
    <property type="entry name" value="(Trans)glycosidases"/>
    <property type="match status" value="1"/>
</dbReference>
<comment type="caution">
    <text evidence="9">The sequence shown here is derived from an EMBL/GenBank/DDBJ whole genome shotgun (WGS) entry which is preliminary data.</text>
</comment>
<dbReference type="Pfam" id="PF22848">
    <property type="entry name" value="ASD1_dom"/>
    <property type="match status" value="1"/>
</dbReference>
<dbReference type="InterPro" id="IPR010720">
    <property type="entry name" value="Alpha-L-AF_C"/>
</dbReference>
<dbReference type="PANTHER" id="PTHR43576">
    <property type="entry name" value="ALPHA-L-ARABINOFURANOSIDASE C-RELATED"/>
    <property type="match status" value="1"/>
</dbReference>
<evidence type="ECO:0000256" key="3">
    <source>
        <dbReference type="ARBA" id="ARBA00011165"/>
    </source>
</evidence>
<protein>
    <recommendedName>
        <fullName evidence="4">non-reducing end alpha-L-arabinofuranosidase</fullName>
        <ecNumber evidence="4">3.2.1.55</ecNumber>
    </recommendedName>
</protein>
<dbReference type="EMBL" id="BONE01000053">
    <property type="protein sequence ID" value="GIF76106.1"/>
    <property type="molecule type" value="Genomic_DNA"/>
</dbReference>
<keyword evidence="7" id="KW-0326">Glycosidase</keyword>
<dbReference type="InterPro" id="IPR013780">
    <property type="entry name" value="Glyco_hydro_b"/>
</dbReference>
<name>A0ABQ4CXT0_9ACTN</name>
<dbReference type="SUPFAM" id="SSF51011">
    <property type="entry name" value="Glycosyl hydrolase domain"/>
    <property type="match status" value="1"/>
</dbReference>
<dbReference type="Gene3D" id="3.20.20.80">
    <property type="entry name" value="Glycosidases"/>
    <property type="match status" value="1"/>
</dbReference>
<dbReference type="RefSeq" id="WP_203716932.1">
    <property type="nucleotide sequence ID" value="NZ_BONE01000053.1"/>
</dbReference>
<organism evidence="9 10">
    <name type="scientific">Asanoa siamensis</name>
    <dbReference type="NCBI Taxonomy" id="926357"/>
    <lineage>
        <taxon>Bacteria</taxon>
        <taxon>Bacillati</taxon>
        <taxon>Actinomycetota</taxon>
        <taxon>Actinomycetes</taxon>
        <taxon>Micromonosporales</taxon>
        <taxon>Micromonosporaceae</taxon>
        <taxon>Asanoa</taxon>
    </lineage>
</organism>
<comment type="similarity">
    <text evidence="2">Belongs to the glycosyl hydrolase 51 family.</text>
</comment>
<reference evidence="9 10" key="1">
    <citation type="submission" date="2021-01" db="EMBL/GenBank/DDBJ databases">
        <title>Whole genome shotgun sequence of Asanoa siamensis NBRC 107932.</title>
        <authorList>
            <person name="Komaki H."/>
            <person name="Tamura T."/>
        </authorList>
    </citation>
    <scope>NUCLEOTIDE SEQUENCE [LARGE SCALE GENOMIC DNA]</scope>
    <source>
        <strain evidence="9 10">NBRC 107932</strain>
    </source>
</reference>
<proteinExistence type="inferred from homology"/>
<dbReference type="PANTHER" id="PTHR43576:SF3">
    <property type="entry name" value="ALPHA-L-ARABINOFURANOSIDASE C"/>
    <property type="match status" value="1"/>
</dbReference>
<feature type="domain" description="Alpha-L-arabinofuranosidase C-terminal" evidence="8">
    <location>
        <begin position="291"/>
        <end position="493"/>
    </location>
</feature>
<dbReference type="InterPro" id="IPR055235">
    <property type="entry name" value="ASD1_cat"/>
</dbReference>
<gene>
    <name evidence="9" type="ORF">Asi02nite_56240</name>
</gene>
<evidence type="ECO:0000256" key="4">
    <source>
        <dbReference type="ARBA" id="ARBA00012670"/>
    </source>
</evidence>
<keyword evidence="5" id="KW-0378">Hydrolase</keyword>
<evidence type="ECO:0000256" key="5">
    <source>
        <dbReference type="ARBA" id="ARBA00022801"/>
    </source>
</evidence>
<evidence type="ECO:0000259" key="8">
    <source>
        <dbReference type="SMART" id="SM00813"/>
    </source>
</evidence>
<keyword evidence="6" id="KW-0119">Carbohydrate metabolism</keyword>
<keyword evidence="10" id="KW-1185">Reference proteome</keyword>
<dbReference type="Proteomes" id="UP000604117">
    <property type="component" value="Unassembled WGS sequence"/>
</dbReference>
<dbReference type="Pfam" id="PF06964">
    <property type="entry name" value="Alpha-L-AF_C"/>
    <property type="match status" value="1"/>
</dbReference>
<dbReference type="Gene3D" id="2.60.40.1180">
    <property type="entry name" value="Golgi alpha-mannosidase II"/>
    <property type="match status" value="1"/>
</dbReference>
<evidence type="ECO:0000313" key="9">
    <source>
        <dbReference type="EMBL" id="GIF76106.1"/>
    </source>
</evidence>
<evidence type="ECO:0000313" key="10">
    <source>
        <dbReference type="Proteomes" id="UP000604117"/>
    </source>
</evidence>
<dbReference type="InterPro" id="IPR017853">
    <property type="entry name" value="GH"/>
</dbReference>
<evidence type="ECO:0000256" key="1">
    <source>
        <dbReference type="ARBA" id="ARBA00001462"/>
    </source>
</evidence>
<comment type="catalytic activity">
    <reaction evidence="1">
        <text>Hydrolysis of terminal non-reducing alpha-L-arabinofuranoside residues in alpha-L-arabinosides.</text>
        <dbReference type="EC" id="3.2.1.55"/>
    </reaction>
</comment>
<dbReference type="SMART" id="SM00813">
    <property type="entry name" value="Alpha-L-AF_C"/>
    <property type="match status" value="1"/>
</dbReference>
<evidence type="ECO:0000256" key="7">
    <source>
        <dbReference type="ARBA" id="ARBA00023295"/>
    </source>
</evidence>
<evidence type="ECO:0000256" key="2">
    <source>
        <dbReference type="ARBA" id="ARBA00007186"/>
    </source>
</evidence>
<evidence type="ECO:0000256" key="6">
    <source>
        <dbReference type="ARBA" id="ARBA00023277"/>
    </source>
</evidence>
<comment type="subunit">
    <text evidence="3">Homohexamer; trimer of dimers.</text>
</comment>